<accession>A0A6B9G5D6</accession>
<reference evidence="1 2" key="1">
    <citation type="submission" date="2017-11" db="EMBL/GenBank/DDBJ databases">
        <title>Genome sequence of Pantoea cypripedii NE1.</title>
        <authorList>
            <person name="Nascimento F.X."/>
        </authorList>
    </citation>
    <scope>NUCLEOTIDE SEQUENCE [LARGE SCALE GENOMIC DNA]</scope>
    <source>
        <strain evidence="1 2">NE1</strain>
    </source>
</reference>
<gene>
    <name evidence="1" type="ORF">CUN67_00075</name>
</gene>
<dbReference type="InterPro" id="IPR047727">
    <property type="entry name" value="Sce7725-like"/>
</dbReference>
<protein>
    <recommendedName>
        <fullName evidence="3">Sce7725 family protein</fullName>
    </recommendedName>
</protein>
<proteinExistence type="predicted"/>
<evidence type="ECO:0000313" key="1">
    <source>
        <dbReference type="EMBL" id="QGY27425.1"/>
    </source>
</evidence>
<dbReference type="Proteomes" id="UP000502005">
    <property type="component" value="Chromosome"/>
</dbReference>
<evidence type="ECO:0000313" key="2">
    <source>
        <dbReference type="Proteomes" id="UP000502005"/>
    </source>
</evidence>
<evidence type="ECO:0008006" key="3">
    <source>
        <dbReference type="Google" id="ProtNLM"/>
    </source>
</evidence>
<dbReference type="EMBL" id="CP024768">
    <property type="protein sequence ID" value="QGY27425.1"/>
    <property type="molecule type" value="Genomic_DNA"/>
</dbReference>
<organism evidence="1 2">
    <name type="scientific">Pantoea cypripedii</name>
    <name type="common">Pectobacterium cypripedii</name>
    <name type="synonym">Erwinia cypripedii</name>
    <dbReference type="NCBI Taxonomy" id="55209"/>
    <lineage>
        <taxon>Bacteria</taxon>
        <taxon>Pseudomonadati</taxon>
        <taxon>Pseudomonadota</taxon>
        <taxon>Gammaproteobacteria</taxon>
        <taxon>Enterobacterales</taxon>
        <taxon>Erwiniaceae</taxon>
        <taxon>Pantoea</taxon>
    </lineage>
</organism>
<dbReference type="AlphaFoldDB" id="A0A6B9G5D6"/>
<name>A0A6B9G5D6_PANCY</name>
<dbReference type="RefSeq" id="WP_208713483.1">
    <property type="nucleotide sequence ID" value="NZ_CP024768.1"/>
</dbReference>
<sequence>MYCPLVRGKQFELIALRELADLLSPQYFKPIIEPVRDNYSPLLKTIECLNNRNIEPIVIINPCLGDFKTEPLIIDDILLKLNPNIKYTPCYGIKEHDDNIYESLNKKQGRKAAYVYDKIDSRIVPILNECEYSIVPVDAPIGALRKLKNIILMDDPFQKKRKNADYLNESYFSDIHTSYKNKGIDVLGFGDYTIVGSEFSESGGPAYVVTIHMSYIDEENFDAMSVKHFSSEDNGSLVDPGGKFLEALQKFVIFDHDNPNIFDDTDGKEELHKLFKNKQFSGLGIVKKIAIKHHIETLCNYISKG</sequence>
<dbReference type="NCBIfam" id="NF033831">
    <property type="entry name" value="sce7725_fam"/>
    <property type="match status" value="1"/>
</dbReference>